<dbReference type="EMBL" id="HBEM01004873">
    <property type="protein sequence ID" value="CAD8435173.1"/>
    <property type="molecule type" value="Transcribed_RNA"/>
</dbReference>
<sequence>MCNKPRVHFLRYNQWPERDGAKHEEKERLIEEKPFGGIKTGDKATVSLEEEAARFIVESFTPKRKLYRPEEWSERYLRSARMEFKEDEVEARLFQIFVLDVNGHFTCGFSCLLSKDPQKPPVPTLVTINTTSASYLDNSCVAAAFDLSFRPPPKQRLVRVANTLPSSPKTP</sequence>
<dbReference type="AlphaFoldDB" id="A0A7S0CXP5"/>
<protein>
    <submittedName>
        <fullName evidence="1">Uncharacterized protein</fullName>
    </submittedName>
</protein>
<evidence type="ECO:0000313" key="1">
    <source>
        <dbReference type="EMBL" id="CAD8435173.1"/>
    </source>
</evidence>
<reference evidence="1" key="1">
    <citation type="submission" date="2021-01" db="EMBL/GenBank/DDBJ databases">
        <authorList>
            <person name="Corre E."/>
            <person name="Pelletier E."/>
            <person name="Niang G."/>
            <person name="Scheremetjew M."/>
            <person name="Finn R."/>
            <person name="Kale V."/>
            <person name="Holt S."/>
            <person name="Cochrane G."/>
            <person name="Meng A."/>
            <person name="Brown T."/>
            <person name="Cohen L."/>
        </authorList>
    </citation>
    <scope>NUCLEOTIDE SEQUENCE</scope>
    <source>
        <strain evidence="1">CCMP2058</strain>
    </source>
</reference>
<accession>A0A7S0CXP5</accession>
<name>A0A7S0CXP5_9EUKA</name>
<proteinExistence type="predicted"/>
<gene>
    <name evidence="1" type="ORF">LAMO00422_LOCUS3424</name>
</gene>
<organism evidence="1">
    <name type="scientific">Amorphochlora amoebiformis</name>
    <dbReference type="NCBI Taxonomy" id="1561963"/>
    <lineage>
        <taxon>Eukaryota</taxon>
        <taxon>Sar</taxon>
        <taxon>Rhizaria</taxon>
        <taxon>Cercozoa</taxon>
        <taxon>Chlorarachniophyceae</taxon>
        <taxon>Amorphochlora</taxon>
    </lineage>
</organism>